<keyword evidence="6" id="KW-1185">Reference proteome</keyword>
<reference evidence="5 6" key="1">
    <citation type="journal article" date="2013" name="Antonie Van Leeuwenhoek">
        <title>Sphingomonas ginsenosidivorax sp. nov., with the ability to transform ginsenosides.</title>
        <authorList>
            <person name="Jin X.F."/>
            <person name="Kim J.K."/>
            <person name="Liu Q.M."/>
            <person name="Kang M.S."/>
            <person name="He D."/>
            <person name="Jin F.X."/>
            <person name="Kim S.C."/>
            <person name="Im W.T."/>
        </authorList>
    </citation>
    <scope>NUCLEOTIDE SEQUENCE [LARGE SCALE GENOMIC DNA]</scope>
    <source>
        <strain evidence="5 6">KHI67</strain>
    </source>
</reference>
<dbReference type="SUPFAM" id="SSF51735">
    <property type="entry name" value="NAD(P)-binding Rossmann-fold domains"/>
    <property type="match status" value="1"/>
</dbReference>
<gene>
    <name evidence="5" type="ORF">FSB78_18835</name>
</gene>
<evidence type="ECO:0000256" key="1">
    <source>
        <dbReference type="ARBA" id="ARBA00006484"/>
    </source>
</evidence>
<dbReference type="InterPro" id="IPR050259">
    <property type="entry name" value="SDR"/>
</dbReference>
<proteinExistence type="inferred from homology"/>
<dbReference type="PANTHER" id="PTHR42879:SF2">
    <property type="entry name" value="3-OXOACYL-[ACYL-CARRIER-PROTEIN] REDUCTASE FABG"/>
    <property type="match status" value="1"/>
</dbReference>
<evidence type="ECO:0000259" key="4">
    <source>
        <dbReference type="SMART" id="SM00822"/>
    </source>
</evidence>
<dbReference type="OrthoDB" id="9789398at2"/>
<dbReference type="SMART" id="SM00822">
    <property type="entry name" value="PKS_KR"/>
    <property type="match status" value="1"/>
</dbReference>
<protein>
    <submittedName>
        <fullName evidence="5">3-oxoacyl-ACP reductase FabG</fullName>
    </submittedName>
</protein>
<dbReference type="InterPro" id="IPR020904">
    <property type="entry name" value="Sc_DH/Rdtase_CS"/>
</dbReference>
<comment type="caution">
    <text evidence="5">The sequence shown here is derived from an EMBL/GenBank/DDBJ whole genome shotgun (WGS) entry which is preliminary data.</text>
</comment>
<evidence type="ECO:0000256" key="3">
    <source>
        <dbReference type="RuleBase" id="RU000363"/>
    </source>
</evidence>
<name>A0A5C6U975_9SPHN</name>
<dbReference type="PROSITE" id="PS00061">
    <property type="entry name" value="ADH_SHORT"/>
    <property type="match status" value="1"/>
</dbReference>
<dbReference type="InterPro" id="IPR036291">
    <property type="entry name" value="NAD(P)-bd_dom_sf"/>
</dbReference>
<evidence type="ECO:0000313" key="6">
    <source>
        <dbReference type="Proteomes" id="UP000321250"/>
    </source>
</evidence>
<dbReference type="GO" id="GO:0032787">
    <property type="term" value="P:monocarboxylic acid metabolic process"/>
    <property type="evidence" value="ECO:0007669"/>
    <property type="project" value="UniProtKB-ARBA"/>
</dbReference>
<dbReference type="InterPro" id="IPR002347">
    <property type="entry name" value="SDR_fam"/>
</dbReference>
<dbReference type="PRINTS" id="PR00081">
    <property type="entry name" value="GDHRDH"/>
</dbReference>
<dbReference type="Proteomes" id="UP000321250">
    <property type="component" value="Unassembled WGS sequence"/>
</dbReference>
<accession>A0A5C6U975</accession>
<feature type="domain" description="Ketoreductase" evidence="4">
    <location>
        <begin position="7"/>
        <end position="187"/>
    </location>
</feature>
<dbReference type="InterPro" id="IPR057326">
    <property type="entry name" value="KR_dom"/>
</dbReference>
<comment type="similarity">
    <text evidence="1 3">Belongs to the short-chain dehydrogenases/reductases (SDR) family.</text>
</comment>
<dbReference type="Pfam" id="PF00106">
    <property type="entry name" value="adh_short"/>
    <property type="match status" value="1"/>
</dbReference>
<dbReference type="PANTHER" id="PTHR42879">
    <property type="entry name" value="3-OXOACYL-(ACYL-CARRIER-PROTEIN) REDUCTASE"/>
    <property type="match status" value="1"/>
</dbReference>
<evidence type="ECO:0000313" key="5">
    <source>
        <dbReference type="EMBL" id="TXC68068.1"/>
    </source>
</evidence>
<dbReference type="FunFam" id="3.40.50.720:FF:000173">
    <property type="entry name" value="3-oxoacyl-[acyl-carrier protein] reductase"/>
    <property type="match status" value="1"/>
</dbReference>
<dbReference type="GO" id="GO:0016491">
    <property type="term" value="F:oxidoreductase activity"/>
    <property type="evidence" value="ECO:0007669"/>
    <property type="project" value="UniProtKB-KW"/>
</dbReference>
<sequence length="243" mass="24791">MDGLKGRVALVTGGSRGIGRQIAVSLARAGASVAVGYYSASDEAEAVVKAIATQGGRAISFGADISAPEAAAGLVRDVEMRLGPIGVLVNNAGINPGGTLDDITINDWAQTLAVNLSSAFYVTQAALPGLRKRGWGRIIMLSSIAAQTGGVIGPHYAASKAGLIGLMHSYASLLAKEGITANAIAPALVETDMIKHNDAITPDKIPLGRFGQPDEIASIAVMLATNGYVTGQTINANGGWHMS</sequence>
<dbReference type="PRINTS" id="PR00080">
    <property type="entry name" value="SDRFAMILY"/>
</dbReference>
<keyword evidence="2" id="KW-0560">Oxidoreductase</keyword>
<dbReference type="AlphaFoldDB" id="A0A5C6U975"/>
<dbReference type="EMBL" id="VOQR01000002">
    <property type="protein sequence ID" value="TXC68068.1"/>
    <property type="molecule type" value="Genomic_DNA"/>
</dbReference>
<dbReference type="Gene3D" id="3.40.50.720">
    <property type="entry name" value="NAD(P)-binding Rossmann-like Domain"/>
    <property type="match status" value="1"/>
</dbReference>
<organism evidence="5 6">
    <name type="scientific">Sphingomonas ginsenosidivorax</name>
    <dbReference type="NCBI Taxonomy" id="862135"/>
    <lineage>
        <taxon>Bacteria</taxon>
        <taxon>Pseudomonadati</taxon>
        <taxon>Pseudomonadota</taxon>
        <taxon>Alphaproteobacteria</taxon>
        <taxon>Sphingomonadales</taxon>
        <taxon>Sphingomonadaceae</taxon>
        <taxon>Sphingomonas</taxon>
    </lineage>
</organism>
<evidence type="ECO:0000256" key="2">
    <source>
        <dbReference type="ARBA" id="ARBA00023002"/>
    </source>
</evidence>